<evidence type="ECO:0000313" key="8">
    <source>
        <dbReference type="EMBL" id="MDG5482124.1"/>
    </source>
</evidence>
<evidence type="ECO:0000256" key="5">
    <source>
        <dbReference type="ARBA" id="ARBA00023004"/>
    </source>
</evidence>
<comment type="caution">
    <text evidence="8">The sequence shown here is derived from an EMBL/GenBank/DDBJ whole genome shotgun (WGS) entry which is preliminary data.</text>
</comment>
<dbReference type="InterPro" id="IPR002397">
    <property type="entry name" value="Cyt_P450_B"/>
</dbReference>
<dbReference type="InterPro" id="IPR017972">
    <property type="entry name" value="Cyt_P450_CS"/>
</dbReference>
<evidence type="ECO:0000256" key="1">
    <source>
        <dbReference type="ARBA" id="ARBA00010617"/>
    </source>
</evidence>
<keyword evidence="4 7" id="KW-0560">Oxidoreductase</keyword>
<dbReference type="Pfam" id="PF00067">
    <property type="entry name" value="p450"/>
    <property type="match status" value="2"/>
</dbReference>
<evidence type="ECO:0000256" key="4">
    <source>
        <dbReference type="ARBA" id="ARBA00023002"/>
    </source>
</evidence>
<dbReference type="PRINTS" id="PR00385">
    <property type="entry name" value="P450"/>
</dbReference>
<dbReference type="PRINTS" id="PR00359">
    <property type="entry name" value="BP450"/>
</dbReference>
<sequence>MTTTIATDLPTIAYEHAQSPHEAHELIRQAHVQGPIAMGPHGPEVLSYDLVRTVLRDDRFAMPRGLALAMQGITSGELWDISLKGLLSLDGADHLRQRRLVSKAFTPRAAERLRTTCEDIVGELVHAHTDAGRCDVVADIAKRYPIPIICAMLGVPSADWQLFSDWADDVFKVFEWNVVNDEPDIVRAWKALEDYLDVLVSDRRDALGDDLLSDLIRAEVDGDRLAHDELLTLGATLLMAGTDTTRNQLAAAVQVFCEHPDQWTLLAERPELMPWAVEEAMRYSPVIFTTMRIAVQDVELAGVHFPAGTLVIANTAAANRDPNVYENPDRFDITRENAPAMLTFGGGIHYCLGAHLARIELAEALTTMVRRLPDMRIDGDVAWKSITGISGPASLPIAFTAAP</sequence>
<dbReference type="InterPro" id="IPR036396">
    <property type="entry name" value="Cyt_P450_sf"/>
</dbReference>
<comment type="similarity">
    <text evidence="1 7">Belongs to the cytochrome P450 family.</text>
</comment>
<reference evidence="8" key="1">
    <citation type="journal article" date="2023" name="Environ. Microbiol.">
        <title>The 2-methylpropene degradation pathway in Mycobacteriaceae family strains.</title>
        <authorList>
            <person name="Helbich S."/>
            <person name="Barrantes I."/>
            <person name="Dos Anjos Borges L.G."/>
            <person name="Pieper D.H."/>
            <person name="Vainshtein Y."/>
            <person name="Sohn K."/>
            <person name="Engesser K.H."/>
        </authorList>
    </citation>
    <scope>NUCLEOTIDE SEQUENCE</scope>
    <source>
        <strain evidence="8">IBE100</strain>
    </source>
</reference>
<evidence type="ECO:0000256" key="2">
    <source>
        <dbReference type="ARBA" id="ARBA00022617"/>
    </source>
</evidence>
<keyword evidence="6 7" id="KW-0503">Monooxygenase</keyword>
<dbReference type="Proteomes" id="UP001154266">
    <property type="component" value="Unassembled WGS sequence"/>
</dbReference>
<protein>
    <submittedName>
        <fullName evidence="8">Cytochrome P450</fullName>
    </submittedName>
</protein>
<dbReference type="SUPFAM" id="SSF48264">
    <property type="entry name" value="Cytochrome P450"/>
    <property type="match status" value="1"/>
</dbReference>
<accession>A0ABT6GL53</accession>
<organism evidence="8 9">
    <name type="scientific">Mycolicibacterium gadium</name>
    <name type="common">Mycobacterium gadium</name>
    <dbReference type="NCBI Taxonomy" id="1794"/>
    <lineage>
        <taxon>Bacteria</taxon>
        <taxon>Bacillati</taxon>
        <taxon>Actinomycetota</taxon>
        <taxon>Actinomycetes</taxon>
        <taxon>Mycobacteriales</taxon>
        <taxon>Mycobacteriaceae</taxon>
        <taxon>Mycolicibacterium</taxon>
    </lineage>
</organism>
<keyword evidence="5 7" id="KW-0408">Iron</keyword>
<dbReference type="PANTHER" id="PTHR46696:SF3">
    <property type="entry name" value="PULCHERRIMINIC ACID SYNTHASE"/>
    <property type="match status" value="1"/>
</dbReference>
<evidence type="ECO:0000313" key="9">
    <source>
        <dbReference type="Proteomes" id="UP001154266"/>
    </source>
</evidence>
<name>A0ABT6GL53_MYCGU</name>
<dbReference type="RefSeq" id="WP_278220007.1">
    <property type="nucleotide sequence ID" value="NZ_JAKZMO010000003.1"/>
</dbReference>
<evidence type="ECO:0000256" key="6">
    <source>
        <dbReference type="ARBA" id="ARBA00023033"/>
    </source>
</evidence>
<dbReference type="PROSITE" id="PS00086">
    <property type="entry name" value="CYTOCHROME_P450"/>
    <property type="match status" value="1"/>
</dbReference>
<evidence type="ECO:0000256" key="7">
    <source>
        <dbReference type="RuleBase" id="RU000461"/>
    </source>
</evidence>
<evidence type="ECO:0000256" key="3">
    <source>
        <dbReference type="ARBA" id="ARBA00022723"/>
    </source>
</evidence>
<proteinExistence type="inferred from homology"/>
<dbReference type="Gene3D" id="1.10.630.10">
    <property type="entry name" value="Cytochrome P450"/>
    <property type="match status" value="1"/>
</dbReference>
<keyword evidence="2 7" id="KW-0349">Heme</keyword>
<dbReference type="InterPro" id="IPR001128">
    <property type="entry name" value="Cyt_P450"/>
</dbReference>
<gene>
    <name evidence="8" type="ORF">MNO81_04865</name>
</gene>
<keyword evidence="9" id="KW-1185">Reference proteome</keyword>
<keyword evidence="3 7" id="KW-0479">Metal-binding</keyword>
<dbReference type="EMBL" id="JAKZMO010000003">
    <property type="protein sequence ID" value="MDG5482124.1"/>
    <property type="molecule type" value="Genomic_DNA"/>
</dbReference>
<dbReference type="PANTHER" id="PTHR46696">
    <property type="entry name" value="P450, PUTATIVE (EUROFUNG)-RELATED"/>
    <property type="match status" value="1"/>
</dbReference>